<dbReference type="InterPro" id="IPR036567">
    <property type="entry name" value="RHF-like"/>
</dbReference>
<dbReference type="OrthoDB" id="5297384at2"/>
<reference evidence="1 2" key="1">
    <citation type="journal article" date="2016" name="PLoS ONE">
        <title>Complete Genome Sequence and Comparative Genomics of a Novel Myxobacterium Myxococcus hansupus.</title>
        <authorList>
            <person name="Sharma G."/>
            <person name="Narwani T."/>
            <person name="Subramanian S."/>
        </authorList>
    </citation>
    <scope>NUCLEOTIDE SEQUENCE [LARGE SCALE GENOMIC DNA]</scope>
    <source>
        <strain evidence="2">mixupus</strain>
    </source>
</reference>
<dbReference type="KEGG" id="mym:A176_002075"/>
<dbReference type="STRING" id="1297742.A176_002075"/>
<dbReference type="EMBL" id="CP012109">
    <property type="protein sequence ID" value="AKQ65163.1"/>
    <property type="molecule type" value="Genomic_DNA"/>
</dbReference>
<evidence type="ECO:0000313" key="2">
    <source>
        <dbReference type="Proteomes" id="UP000009026"/>
    </source>
</evidence>
<sequence>MRVEIRARNIPLTETLRTYTERRVRFALDRLSDRVKDVVVRLEDANGPKGGVDQVCRVALRLEHGRELAIESADANLLAAIDRTLERASNAVTRAVGRAQRQVSTRVRDAAWQPDEAATLT</sequence>
<dbReference type="InterPro" id="IPR003489">
    <property type="entry name" value="RHF/RaiA"/>
</dbReference>
<dbReference type="Gene3D" id="3.30.160.100">
    <property type="entry name" value="Ribosome hibernation promotion factor-like"/>
    <property type="match status" value="1"/>
</dbReference>
<dbReference type="SUPFAM" id="SSF69754">
    <property type="entry name" value="Ribosome binding protein Y (YfiA homologue)"/>
    <property type="match status" value="1"/>
</dbReference>
<accession>A0A0H4WUB1</accession>
<dbReference type="PATRIC" id="fig|1297742.4.peg.2101"/>
<protein>
    <submittedName>
        <fullName evidence="1">Ribosomal subunit interface protein</fullName>
    </submittedName>
</protein>
<dbReference type="Proteomes" id="UP000009026">
    <property type="component" value="Chromosome"/>
</dbReference>
<name>A0A0H4WUB1_9BACT</name>
<keyword evidence="2" id="KW-1185">Reference proteome</keyword>
<gene>
    <name evidence="1" type="ORF">A176_002075</name>
</gene>
<dbReference type="eggNOG" id="COG1544">
    <property type="taxonomic scope" value="Bacteria"/>
</dbReference>
<dbReference type="RefSeq" id="WP_002639852.1">
    <property type="nucleotide sequence ID" value="NZ_CP012109.1"/>
</dbReference>
<dbReference type="Pfam" id="PF02482">
    <property type="entry name" value="Ribosomal_S30AE"/>
    <property type="match status" value="1"/>
</dbReference>
<evidence type="ECO:0000313" key="1">
    <source>
        <dbReference type="EMBL" id="AKQ65163.1"/>
    </source>
</evidence>
<proteinExistence type="predicted"/>
<organism evidence="1 2">
    <name type="scientific">Pseudomyxococcus hansupus</name>
    <dbReference type="NCBI Taxonomy" id="1297742"/>
    <lineage>
        <taxon>Bacteria</taxon>
        <taxon>Pseudomonadati</taxon>
        <taxon>Myxococcota</taxon>
        <taxon>Myxococcia</taxon>
        <taxon>Myxococcales</taxon>
        <taxon>Cystobacterineae</taxon>
        <taxon>Myxococcaceae</taxon>
        <taxon>Pseudomyxococcus</taxon>
    </lineage>
</organism>
<dbReference type="AlphaFoldDB" id="A0A0H4WUB1"/>